<dbReference type="Pfam" id="PF09409">
    <property type="entry name" value="PUB"/>
    <property type="match status" value="1"/>
</dbReference>
<protein>
    <recommendedName>
        <fullName evidence="2">UBX domain-containing protein</fullName>
    </recommendedName>
</protein>
<feature type="compositionally biased region" description="Basic and acidic residues" evidence="1">
    <location>
        <begin position="220"/>
        <end position="232"/>
    </location>
</feature>
<sequence length="292" mass="32496">MVTSDVQEKRRRLLVRVGRHIPCNAPEAVRVFLDAASKMLDNIMKAPEEPKYRELRAANAAVSAKLLQPHGGKEFLHLLGFEKIFKHGEAVYFMTEVDLEYLTQAKQWLQQQAAAAMAMAPAEVPGAQACAECVIQVRLTSGQTLEGGFYAHETVRAVYDFVRSSVVNAEEALLLRAPGHHSFTADKLDMTLQDAGLAPRAVLQVVKSGPEEGGAAEAMEEARRRARQQEREAHEQLRMIKETKMKEQVARDAEKARILSEFKHDREKTAHQGGLMVADTADQGFEETKAVH</sequence>
<dbReference type="OrthoDB" id="336240at2759"/>
<dbReference type="InterPro" id="IPR036339">
    <property type="entry name" value="PUB-like_dom_sf"/>
</dbReference>
<dbReference type="CDD" id="cd01767">
    <property type="entry name" value="UBX"/>
    <property type="match status" value="1"/>
</dbReference>
<dbReference type="CDD" id="cd09212">
    <property type="entry name" value="PUB"/>
    <property type="match status" value="1"/>
</dbReference>
<dbReference type="Gene3D" id="3.10.20.90">
    <property type="entry name" value="Phosphatidylinositol 3-kinase Catalytic Subunit, Chain A, domain 1"/>
    <property type="match status" value="1"/>
</dbReference>
<dbReference type="PANTHER" id="PTHR23153">
    <property type="entry name" value="UBX-RELATED"/>
    <property type="match status" value="1"/>
</dbReference>
<feature type="region of interest" description="Disordered" evidence="1">
    <location>
        <begin position="210"/>
        <end position="232"/>
    </location>
</feature>
<dbReference type="Proteomes" id="UP000664859">
    <property type="component" value="Unassembled WGS sequence"/>
</dbReference>
<evidence type="ECO:0000313" key="3">
    <source>
        <dbReference type="EMBL" id="KAG5190610.1"/>
    </source>
</evidence>
<dbReference type="Pfam" id="PF00789">
    <property type="entry name" value="UBX"/>
    <property type="match status" value="1"/>
</dbReference>
<feature type="domain" description="UBX" evidence="2">
    <location>
        <begin position="128"/>
        <end position="205"/>
    </location>
</feature>
<keyword evidence="4" id="KW-1185">Reference proteome</keyword>
<dbReference type="PANTHER" id="PTHR23153:SF38">
    <property type="entry name" value="UBX DOMAIN-CONTAINING PROTEIN 6"/>
    <property type="match status" value="1"/>
</dbReference>
<organism evidence="3 4">
    <name type="scientific">Tribonema minus</name>
    <dbReference type="NCBI Taxonomy" id="303371"/>
    <lineage>
        <taxon>Eukaryota</taxon>
        <taxon>Sar</taxon>
        <taxon>Stramenopiles</taxon>
        <taxon>Ochrophyta</taxon>
        <taxon>PX clade</taxon>
        <taxon>Xanthophyceae</taxon>
        <taxon>Tribonematales</taxon>
        <taxon>Tribonemataceae</taxon>
        <taxon>Tribonema</taxon>
    </lineage>
</organism>
<dbReference type="InterPro" id="IPR018997">
    <property type="entry name" value="PUB_domain"/>
</dbReference>
<dbReference type="SUPFAM" id="SSF54236">
    <property type="entry name" value="Ubiquitin-like"/>
    <property type="match status" value="1"/>
</dbReference>
<accession>A0A835ZG04</accession>
<dbReference type="EMBL" id="JAFCMP010000031">
    <property type="protein sequence ID" value="KAG5190610.1"/>
    <property type="molecule type" value="Genomic_DNA"/>
</dbReference>
<dbReference type="SUPFAM" id="SSF143503">
    <property type="entry name" value="PUG domain-like"/>
    <property type="match status" value="1"/>
</dbReference>
<evidence type="ECO:0000259" key="2">
    <source>
        <dbReference type="PROSITE" id="PS50033"/>
    </source>
</evidence>
<dbReference type="InterPro" id="IPR001012">
    <property type="entry name" value="UBX_dom"/>
</dbReference>
<comment type="caution">
    <text evidence="3">The sequence shown here is derived from an EMBL/GenBank/DDBJ whole genome shotgun (WGS) entry which is preliminary data.</text>
</comment>
<gene>
    <name evidence="3" type="ORF">JKP88DRAFT_271419</name>
</gene>
<evidence type="ECO:0000313" key="4">
    <source>
        <dbReference type="Proteomes" id="UP000664859"/>
    </source>
</evidence>
<dbReference type="InterPro" id="IPR029071">
    <property type="entry name" value="Ubiquitin-like_domsf"/>
</dbReference>
<dbReference type="AlphaFoldDB" id="A0A835ZG04"/>
<dbReference type="SMART" id="SM00580">
    <property type="entry name" value="PUG"/>
    <property type="match status" value="1"/>
</dbReference>
<evidence type="ECO:0000256" key="1">
    <source>
        <dbReference type="SAM" id="MobiDB-lite"/>
    </source>
</evidence>
<dbReference type="Gene3D" id="1.20.58.2190">
    <property type="match status" value="1"/>
</dbReference>
<reference evidence="3" key="1">
    <citation type="submission" date="2021-02" db="EMBL/GenBank/DDBJ databases">
        <title>First Annotated Genome of the Yellow-green Alga Tribonema minus.</title>
        <authorList>
            <person name="Mahan K.M."/>
        </authorList>
    </citation>
    <scope>NUCLEOTIDE SEQUENCE</scope>
    <source>
        <strain evidence="3">UTEX B ZZ1240</strain>
    </source>
</reference>
<dbReference type="SMART" id="SM00166">
    <property type="entry name" value="UBX"/>
    <property type="match status" value="1"/>
</dbReference>
<dbReference type="GO" id="GO:0005737">
    <property type="term" value="C:cytoplasm"/>
    <property type="evidence" value="ECO:0007669"/>
    <property type="project" value="TreeGrafter"/>
</dbReference>
<name>A0A835ZG04_9STRA</name>
<dbReference type="PROSITE" id="PS50033">
    <property type="entry name" value="UBX"/>
    <property type="match status" value="1"/>
</dbReference>
<proteinExistence type="predicted"/>